<feature type="transmembrane region" description="Helical" evidence="1">
    <location>
        <begin position="169"/>
        <end position="187"/>
    </location>
</feature>
<feature type="transmembrane region" description="Helical" evidence="1">
    <location>
        <begin position="302"/>
        <end position="324"/>
    </location>
</feature>
<feature type="transmembrane region" description="Helical" evidence="1">
    <location>
        <begin position="12"/>
        <end position="35"/>
    </location>
</feature>
<dbReference type="EMBL" id="JAGEVG010000004">
    <property type="protein sequence ID" value="MBO3097636.1"/>
    <property type="molecule type" value="Genomic_DNA"/>
</dbReference>
<evidence type="ECO:0008006" key="4">
    <source>
        <dbReference type="Google" id="ProtNLM"/>
    </source>
</evidence>
<evidence type="ECO:0000313" key="3">
    <source>
        <dbReference type="Proteomes" id="UP000681315"/>
    </source>
</evidence>
<sequence>MPKYNFTLPNDSYYILLTLYNCALLLSIGAGGWEYPKVTAFIICMIGLQFLSRKFWFTTFLSCIPYYFIYAPIFPRSTNHGNLQVFIGILFVLFVILKFRKIKENRLDHKMIANIFIYSLITIYFVSGFHKLNAGFFDLTSSCTNYVSSNFTSFLFGESYRLPPMAVRTSQILTILFEMVIPFGLLFHNTRRITTWLLIAFHFFMSLYGFSNFSAFAGFLICGCIINFDHQKPYYQSIIRGLRYYIFFCILSVLISFAVSRLGLFDKTHIRVYNGIIFNMGWLVFFAILLKKSTFIKEQQSLKIIPIIFVIFIVMWGGQAYVGLSNAGNLTMFSNLLTEKSRSNHYLIDTKRTKIWSFEEDIVTIVDIADSLKWENAEPLKSFQLPLIEFKTQADQWVRKHDRPIEIIIRYQDKLHHIPDLKLSEFSKVKWWYRYIQFRKLPKPGTNDCLW</sequence>
<protein>
    <recommendedName>
        <fullName evidence="4">HTTM domain-containing protein</fullName>
    </recommendedName>
</protein>
<feature type="transmembrane region" description="Helical" evidence="1">
    <location>
        <begin position="81"/>
        <end position="99"/>
    </location>
</feature>
<proteinExistence type="predicted"/>
<feature type="transmembrane region" description="Helical" evidence="1">
    <location>
        <begin position="111"/>
        <end position="130"/>
    </location>
</feature>
<feature type="transmembrane region" description="Helical" evidence="1">
    <location>
        <begin position="270"/>
        <end position="290"/>
    </location>
</feature>
<reference evidence="2 3" key="1">
    <citation type="submission" date="2021-03" db="EMBL/GenBank/DDBJ databases">
        <title>Gelidibacter sp. nov., isolated from costal sediment.</title>
        <authorList>
            <person name="Lun K.-Y."/>
        </authorList>
    </citation>
    <scope>NUCLEOTIDE SEQUENCE [LARGE SCALE GENOMIC DNA]</scope>
    <source>
        <strain evidence="2 3">DF109</strain>
    </source>
</reference>
<keyword evidence="1" id="KW-1133">Transmembrane helix</keyword>
<evidence type="ECO:0000313" key="2">
    <source>
        <dbReference type="EMBL" id="MBO3097636.1"/>
    </source>
</evidence>
<evidence type="ECO:0000256" key="1">
    <source>
        <dbReference type="SAM" id="Phobius"/>
    </source>
</evidence>
<organism evidence="2 3">
    <name type="scientific">Gelidibacter pelagius</name>
    <dbReference type="NCBI Taxonomy" id="2819985"/>
    <lineage>
        <taxon>Bacteria</taxon>
        <taxon>Pseudomonadati</taxon>
        <taxon>Bacteroidota</taxon>
        <taxon>Flavobacteriia</taxon>
        <taxon>Flavobacteriales</taxon>
        <taxon>Flavobacteriaceae</taxon>
        <taxon>Gelidibacter</taxon>
    </lineage>
</organism>
<keyword evidence="3" id="KW-1185">Reference proteome</keyword>
<name>A0ABS3SQ95_9FLAO</name>
<comment type="caution">
    <text evidence="2">The sequence shown here is derived from an EMBL/GenBank/DDBJ whole genome shotgun (WGS) entry which is preliminary data.</text>
</comment>
<feature type="transmembrane region" description="Helical" evidence="1">
    <location>
        <begin position="193"/>
        <end position="221"/>
    </location>
</feature>
<accession>A0ABS3SQ95</accession>
<feature type="transmembrane region" description="Helical" evidence="1">
    <location>
        <begin position="242"/>
        <end position="264"/>
    </location>
</feature>
<gene>
    <name evidence="2" type="ORF">J4051_05120</name>
</gene>
<dbReference type="RefSeq" id="WP_208232779.1">
    <property type="nucleotide sequence ID" value="NZ_JAGEVG010000004.1"/>
</dbReference>
<dbReference type="Proteomes" id="UP000681315">
    <property type="component" value="Unassembled WGS sequence"/>
</dbReference>
<feature type="transmembrane region" description="Helical" evidence="1">
    <location>
        <begin position="55"/>
        <end position="75"/>
    </location>
</feature>
<keyword evidence="1" id="KW-0812">Transmembrane</keyword>
<keyword evidence="1" id="KW-0472">Membrane</keyword>